<feature type="domain" description="Glutamine amidotransferase type-2" evidence="1">
    <location>
        <begin position="1"/>
        <end position="40"/>
    </location>
</feature>
<protein>
    <recommendedName>
        <fullName evidence="1">Glutamine amidotransferase type-2 domain-containing protein</fullName>
    </recommendedName>
</protein>
<sequence length="58" mass="6702">MLVRMTHRGACGCEPNIGDGVGIMVALPHQFYKERYNQQPEMEQHYQGYNHQLNLPSL</sequence>
<dbReference type="EMBL" id="JBGMDY010000011">
    <property type="protein sequence ID" value="KAL2317388.1"/>
    <property type="molecule type" value="Genomic_DNA"/>
</dbReference>
<keyword evidence="3" id="KW-1185">Reference proteome</keyword>
<evidence type="ECO:0000259" key="1">
    <source>
        <dbReference type="Pfam" id="PF00310"/>
    </source>
</evidence>
<dbReference type="Pfam" id="PF00310">
    <property type="entry name" value="GATase_2"/>
    <property type="match status" value="1"/>
</dbReference>
<evidence type="ECO:0000313" key="3">
    <source>
        <dbReference type="Proteomes" id="UP001603857"/>
    </source>
</evidence>
<organism evidence="2 3">
    <name type="scientific">Flemingia macrophylla</name>
    <dbReference type="NCBI Taxonomy" id="520843"/>
    <lineage>
        <taxon>Eukaryota</taxon>
        <taxon>Viridiplantae</taxon>
        <taxon>Streptophyta</taxon>
        <taxon>Embryophyta</taxon>
        <taxon>Tracheophyta</taxon>
        <taxon>Spermatophyta</taxon>
        <taxon>Magnoliopsida</taxon>
        <taxon>eudicotyledons</taxon>
        <taxon>Gunneridae</taxon>
        <taxon>Pentapetalae</taxon>
        <taxon>rosids</taxon>
        <taxon>fabids</taxon>
        <taxon>Fabales</taxon>
        <taxon>Fabaceae</taxon>
        <taxon>Papilionoideae</taxon>
        <taxon>50 kb inversion clade</taxon>
        <taxon>NPAAA clade</taxon>
        <taxon>indigoferoid/millettioid clade</taxon>
        <taxon>Phaseoleae</taxon>
        <taxon>Flemingia</taxon>
    </lineage>
</organism>
<dbReference type="Gene3D" id="3.60.20.10">
    <property type="entry name" value="Glutamine Phosphoribosylpyrophosphate, subunit 1, domain 1"/>
    <property type="match status" value="1"/>
</dbReference>
<comment type="caution">
    <text evidence="2">The sequence shown here is derived from an EMBL/GenBank/DDBJ whole genome shotgun (WGS) entry which is preliminary data.</text>
</comment>
<dbReference type="InterPro" id="IPR029055">
    <property type="entry name" value="Ntn_hydrolases_N"/>
</dbReference>
<proteinExistence type="predicted"/>
<accession>A0ABD1L203</accession>
<dbReference type="SUPFAM" id="SSF56235">
    <property type="entry name" value="N-terminal nucleophile aminohydrolases (Ntn hydrolases)"/>
    <property type="match status" value="1"/>
</dbReference>
<dbReference type="Proteomes" id="UP001603857">
    <property type="component" value="Unassembled WGS sequence"/>
</dbReference>
<dbReference type="AlphaFoldDB" id="A0ABD1L203"/>
<evidence type="ECO:0000313" key="2">
    <source>
        <dbReference type="EMBL" id="KAL2317388.1"/>
    </source>
</evidence>
<gene>
    <name evidence="2" type="ORF">Fmac_031264</name>
</gene>
<name>A0ABD1L203_9FABA</name>
<dbReference type="InterPro" id="IPR017932">
    <property type="entry name" value="GATase_2_dom"/>
</dbReference>
<reference evidence="2 3" key="1">
    <citation type="submission" date="2024-08" db="EMBL/GenBank/DDBJ databases">
        <title>Insights into the chromosomal genome structure of Flemingia macrophylla.</title>
        <authorList>
            <person name="Ding Y."/>
            <person name="Zhao Y."/>
            <person name="Bi W."/>
            <person name="Wu M."/>
            <person name="Zhao G."/>
            <person name="Gong Y."/>
            <person name="Li W."/>
            <person name="Zhang P."/>
        </authorList>
    </citation>
    <scope>NUCLEOTIDE SEQUENCE [LARGE SCALE GENOMIC DNA]</scope>
    <source>
        <strain evidence="2">DYQJB</strain>
        <tissue evidence="2">Leaf</tissue>
    </source>
</reference>